<proteinExistence type="predicted"/>
<keyword evidence="3" id="KW-1185">Reference proteome</keyword>
<evidence type="ECO:0000313" key="3">
    <source>
        <dbReference type="Proteomes" id="UP000198280"/>
    </source>
</evidence>
<dbReference type="AlphaFoldDB" id="A0A239FXY6"/>
<protein>
    <recommendedName>
        <fullName evidence="1">VOC domain-containing protein</fullName>
    </recommendedName>
</protein>
<reference evidence="2 3" key="1">
    <citation type="submission" date="2017-06" db="EMBL/GenBank/DDBJ databases">
        <authorList>
            <person name="Kim H.J."/>
            <person name="Triplett B.A."/>
        </authorList>
    </citation>
    <scope>NUCLEOTIDE SEQUENCE [LARGE SCALE GENOMIC DNA]</scope>
    <source>
        <strain evidence="2 3">CGMCC 4.1858</strain>
    </source>
</reference>
<dbReference type="PANTHER" id="PTHR33993">
    <property type="entry name" value="GLYOXALASE-RELATED"/>
    <property type="match status" value="1"/>
</dbReference>
<gene>
    <name evidence="2" type="ORF">SAMN05216252_107105</name>
</gene>
<dbReference type="SUPFAM" id="SSF54593">
    <property type="entry name" value="Glyoxalase/Bleomycin resistance protein/Dihydroxybiphenyl dioxygenase"/>
    <property type="match status" value="1"/>
</dbReference>
<evidence type="ECO:0000313" key="2">
    <source>
        <dbReference type="EMBL" id="SNS61112.1"/>
    </source>
</evidence>
<feature type="domain" description="VOC" evidence="1">
    <location>
        <begin position="21"/>
        <end position="130"/>
    </location>
</feature>
<dbReference type="InterPro" id="IPR029068">
    <property type="entry name" value="Glyas_Bleomycin-R_OHBP_Dase"/>
</dbReference>
<dbReference type="Proteomes" id="UP000198280">
    <property type="component" value="Unassembled WGS sequence"/>
</dbReference>
<dbReference type="InterPro" id="IPR004360">
    <property type="entry name" value="Glyas_Fos-R_dOase_dom"/>
</dbReference>
<sequence>MRTGTDRKAREHDGMTTTFRGLATIRYHAEDLAAAKAWYTELLGVEPYFDTPHYIEFRLGDHSQELGVSRTPSASAGVVAYWHVDDVEAVWERLLSLGARSHEAPRDHGHGFVAGAAVDPFGNLLGVMYNPHFVEAAEVTGAPGGAAPGVTRAPAGG</sequence>
<organism evidence="2 3">
    <name type="scientific">Actinacidiphila glaucinigra</name>
    <dbReference type="NCBI Taxonomy" id="235986"/>
    <lineage>
        <taxon>Bacteria</taxon>
        <taxon>Bacillati</taxon>
        <taxon>Actinomycetota</taxon>
        <taxon>Actinomycetes</taxon>
        <taxon>Kitasatosporales</taxon>
        <taxon>Streptomycetaceae</taxon>
        <taxon>Actinacidiphila</taxon>
    </lineage>
</organism>
<dbReference type="EMBL" id="FZOF01000007">
    <property type="protein sequence ID" value="SNS61112.1"/>
    <property type="molecule type" value="Genomic_DNA"/>
</dbReference>
<dbReference type="PROSITE" id="PS51819">
    <property type="entry name" value="VOC"/>
    <property type="match status" value="1"/>
</dbReference>
<dbReference type="Pfam" id="PF00903">
    <property type="entry name" value="Glyoxalase"/>
    <property type="match status" value="1"/>
</dbReference>
<dbReference type="InterPro" id="IPR052164">
    <property type="entry name" value="Anthracycline_SecMetBiosynth"/>
</dbReference>
<accession>A0A239FXY6</accession>
<dbReference type="InterPro" id="IPR037523">
    <property type="entry name" value="VOC_core"/>
</dbReference>
<dbReference type="Gene3D" id="3.10.180.10">
    <property type="entry name" value="2,3-Dihydroxybiphenyl 1,2-Dioxygenase, domain 1"/>
    <property type="match status" value="1"/>
</dbReference>
<dbReference type="OrthoDB" id="4565236at2"/>
<evidence type="ECO:0000259" key="1">
    <source>
        <dbReference type="PROSITE" id="PS51819"/>
    </source>
</evidence>
<name>A0A239FXY6_9ACTN</name>